<dbReference type="Proteomes" id="UP000003327">
    <property type="component" value="Unassembled WGS sequence"/>
</dbReference>
<accession>C9MNI1</accession>
<dbReference type="EMBL" id="ACVA01000031">
    <property type="protein sequence ID" value="EEX18634.1"/>
    <property type="molecule type" value="Genomic_DNA"/>
</dbReference>
<comment type="caution">
    <text evidence="1">The sequence shown here is derived from an EMBL/GenBank/DDBJ whole genome shotgun (WGS) entry which is preliminary data.</text>
</comment>
<dbReference type="STRING" id="649761.HMPREF0973_01168"/>
<keyword evidence="2" id="KW-1185">Reference proteome</keyword>
<dbReference type="HOGENOM" id="CLU_2736739_0_0_10"/>
<protein>
    <submittedName>
        <fullName evidence="1">Uncharacterized protein</fullName>
    </submittedName>
</protein>
<gene>
    <name evidence="1" type="ORF">HMPREF0973_01168</name>
</gene>
<name>C9MNI1_9BACT</name>
<evidence type="ECO:0000313" key="1">
    <source>
        <dbReference type="EMBL" id="EEX18634.1"/>
    </source>
</evidence>
<dbReference type="AlphaFoldDB" id="C9MNI1"/>
<reference evidence="1 2" key="1">
    <citation type="submission" date="2009-09" db="EMBL/GenBank/DDBJ databases">
        <authorList>
            <person name="Weinstock G."/>
            <person name="Sodergren E."/>
            <person name="Clifton S."/>
            <person name="Fulton L."/>
            <person name="Fulton B."/>
            <person name="Courtney L."/>
            <person name="Fronick C."/>
            <person name="Harrison M."/>
            <person name="Strong C."/>
            <person name="Farmer C."/>
            <person name="Delahaunty K."/>
            <person name="Markovic C."/>
            <person name="Hall O."/>
            <person name="Minx P."/>
            <person name="Tomlinson C."/>
            <person name="Mitreva M."/>
            <person name="Nelson J."/>
            <person name="Hou S."/>
            <person name="Wollam A."/>
            <person name="Pepin K.H."/>
            <person name="Johnson M."/>
            <person name="Bhonagiri V."/>
            <person name="Nash W.E."/>
            <person name="Warren W."/>
            <person name="Chinwalla A."/>
            <person name="Mardis E.R."/>
            <person name="Wilson R.K."/>
        </authorList>
    </citation>
    <scope>NUCLEOTIDE SEQUENCE [LARGE SCALE GENOMIC DNA]</scope>
    <source>
        <strain evidence="1 2">F0319</strain>
    </source>
</reference>
<evidence type="ECO:0000313" key="2">
    <source>
        <dbReference type="Proteomes" id="UP000003327"/>
    </source>
</evidence>
<sequence>MYIQNPNTQKKKPHKNKESTFLCYKLGFKNGLLNISKKGRKPLIAGLFINNNISKSCPPQGRIPYPISPYK</sequence>
<proteinExistence type="predicted"/>
<organism evidence="1 2">
    <name type="scientific">Prevotella veroralis F0319</name>
    <dbReference type="NCBI Taxonomy" id="649761"/>
    <lineage>
        <taxon>Bacteria</taxon>
        <taxon>Pseudomonadati</taxon>
        <taxon>Bacteroidota</taxon>
        <taxon>Bacteroidia</taxon>
        <taxon>Bacteroidales</taxon>
        <taxon>Prevotellaceae</taxon>
        <taxon>Prevotella</taxon>
    </lineage>
</organism>